<organism evidence="4 5">
    <name type="scientific">Roseburia zhanii</name>
    <dbReference type="NCBI Taxonomy" id="2763064"/>
    <lineage>
        <taxon>Bacteria</taxon>
        <taxon>Bacillati</taxon>
        <taxon>Bacillota</taxon>
        <taxon>Clostridia</taxon>
        <taxon>Lachnospirales</taxon>
        <taxon>Lachnospiraceae</taxon>
        <taxon>Roseburia</taxon>
    </lineage>
</organism>
<feature type="compositionally biased region" description="Low complexity" evidence="1">
    <location>
        <begin position="1439"/>
        <end position="1463"/>
    </location>
</feature>
<proteinExistence type="predicted"/>
<protein>
    <submittedName>
        <fullName evidence="4">FMN-binding protein</fullName>
    </submittedName>
</protein>
<reference evidence="4" key="1">
    <citation type="submission" date="2020-08" db="EMBL/GenBank/DDBJ databases">
        <title>Genome public.</title>
        <authorList>
            <person name="Liu C."/>
            <person name="Sun Q."/>
        </authorList>
    </citation>
    <scope>NUCLEOTIDE SEQUENCE</scope>
    <source>
        <strain evidence="4">BX1005</strain>
    </source>
</reference>
<evidence type="ECO:0000313" key="4">
    <source>
        <dbReference type="EMBL" id="MBC5714267.1"/>
    </source>
</evidence>
<dbReference type="RefSeq" id="WP_186866999.1">
    <property type="nucleotide sequence ID" value="NZ_JACOPH010000006.1"/>
</dbReference>
<feature type="domain" description="FMN-binding" evidence="3">
    <location>
        <begin position="45"/>
        <end position="121"/>
    </location>
</feature>
<dbReference type="InterPro" id="IPR032675">
    <property type="entry name" value="LRR_dom_sf"/>
</dbReference>
<dbReference type="InterPro" id="IPR007329">
    <property type="entry name" value="FMN-bd"/>
</dbReference>
<sequence>MLRKSKNRLAVRIGSMALCASLIATGIPVSAATWNDGIFTGSGTGYQNGTIKVQITVSNDKIDKIETVSKEKQSYWDTFDIESLYEAIKEKNSTDGVDAISGATLSSKGVFQAVNDALEKAGIVDENAAFSKGDGTESNPYIIHTAAQLTKFAASVDDGTSYAGQYVKLDSDIDLSSIDNFNPIGQEDGSKGKIFAGTFDGDGHTVSGLKIKETVEIPSDTSSTVLSSWGFFSTLDKTAVVKNIIISAPDISIENISTTAKGQVLAGAVAGITTAPEKVDNSYTGVKGTIIDHCIVDGGSIRTVATGAVLNWAAGILGRAQTCTLIENCYSSADIDSQSLGGSNSAYAAGIVGTTGNYTTIVNCGTSGKIKAFAPRSTNMGGIAGGIVSMHAGILYNVYSNAEVTVGNGGLSDKQWIGAIAGYCTTSGMQKGTDGTYGYKEEGPYRAFGYYGSNAVLKEIVYNGTTVKEEKTVDPQATGKSSKINCDTIFPAEAVKTDDLSTEAFAEILNKNIKASISYLEAYQIPGVTFKEWTSADELVLPNGEEWVDGEIDASVFAGGNGTSEDPYTISNKEQLRAFAISLNSKIDYQDINIALTDDIDISDEEWIPVGKSDHAFAGTFDGKGHTVSGMTIGTKDAPKSLSKDEVYMGFFGVLGGSATVKDLTLTDVCIDTEGLASDYVGAIAGYTHSTDTGRNGAVIDSCTVKGTVSHTAEKGNQFTGGMIGYQYKGALINSYFEGNVSCVVKAGDLAEAGGLVGLNNRGLVANCHTKADIYGSGNRDNGNEGMAVVSNLIAVQAGDLVHCFAQGNVTTKEYSTYAGMVSGWITGVGKTYQCGYSLDGTMIIGEDTSAKQIVDPVEAIGTKVSSGVNDEGEIYTGGLADANIGYKKADFAKAVESLNKTDEFPIDIALYALDSNALKKWQMSEEKLAYSEEYSKVIYVQPECEKVVKEEAVMKDGTWYGRNDEKTSVVKITVKDHAVTETTVVSGGSDGDAYNSAVEKAKTKASYGDDTGYGSGDTSVFAGGSGTKEDPYRIADKDQLVYLSSSVNADESWKGIYFKQTADIDLSGIDFKPIGSVIFAEVNGQKKQVGAYPFCGNYDGGNYTISGLTMGSAENPTDRAMTGLFGVTAGECGTNEKPTENQNTVTLSNINLKGINIYAGTRYEMFAGGLTGNSQNGFYINNCHVQGMIHVTTEESFNRAGGLAGSVLRGQVRNSSADVEITAETGTSHTYAGGLFGMTNRVTVVNSYALGNVTANSENNNKVHAGGLTGQAGGVQINCYAKGDIISLKTTSDVGGINGRSGGIAADMNCYYNTDAVQKNGNTVNETNIAVGVNANDSAFVSAEGVSAKEMTEQKFADTLNENAKHVTEQLSEEGEVGKFLTALQDRGFTQVCYYDGEELSQWIVSESGVVGFEVKKAQTPDTKDDTDKKDDNDQKDPSNNNDNKQDTTTGGTTSTGGNTNTGTGGGSTITKPEDNAGTADNTQTVKTKTRTVTIPATKKVKGKKKKVTSVAAKAYANDKTITKLVIGKNVKKIGKRAFYGCSNIKTIIIKTEKLKESSIGADAFKGINRNAVVKVPKKLVKKYKKVLRKKGLNKKIKVVAM</sequence>
<keyword evidence="2" id="KW-0732">Signal</keyword>
<evidence type="ECO:0000313" key="5">
    <source>
        <dbReference type="Proteomes" id="UP000606720"/>
    </source>
</evidence>
<comment type="caution">
    <text evidence="4">The sequence shown here is derived from an EMBL/GenBank/DDBJ whole genome shotgun (WGS) entry which is preliminary data.</text>
</comment>
<feature type="signal peptide" evidence="2">
    <location>
        <begin position="1"/>
        <end position="31"/>
    </location>
</feature>
<dbReference type="Proteomes" id="UP000606720">
    <property type="component" value="Unassembled WGS sequence"/>
</dbReference>
<dbReference type="EMBL" id="JACOPH010000006">
    <property type="protein sequence ID" value="MBC5714267.1"/>
    <property type="molecule type" value="Genomic_DNA"/>
</dbReference>
<evidence type="ECO:0000256" key="2">
    <source>
        <dbReference type="SAM" id="SignalP"/>
    </source>
</evidence>
<dbReference type="Gene3D" id="3.90.1010.20">
    <property type="match status" value="1"/>
</dbReference>
<dbReference type="GO" id="GO:0010181">
    <property type="term" value="F:FMN binding"/>
    <property type="evidence" value="ECO:0007669"/>
    <property type="project" value="InterPro"/>
</dbReference>
<dbReference type="InterPro" id="IPR026906">
    <property type="entry name" value="LRR_5"/>
</dbReference>
<feature type="compositionally biased region" description="Basic and acidic residues" evidence="1">
    <location>
        <begin position="1417"/>
        <end position="1438"/>
    </location>
</feature>
<feature type="chain" id="PRO_5037047519" evidence="2">
    <location>
        <begin position="32"/>
        <end position="1603"/>
    </location>
</feature>
<evidence type="ECO:0000256" key="1">
    <source>
        <dbReference type="SAM" id="MobiDB-lite"/>
    </source>
</evidence>
<dbReference type="Pfam" id="PF13306">
    <property type="entry name" value="LRR_5"/>
    <property type="match status" value="1"/>
</dbReference>
<dbReference type="Pfam" id="PF04205">
    <property type="entry name" value="FMN_bind"/>
    <property type="match status" value="1"/>
</dbReference>
<dbReference type="SMART" id="SM00900">
    <property type="entry name" value="FMN_bind"/>
    <property type="match status" value="1"/>
</dbReference>
<dbReference type="GO" id="GO:0016020">
    <property type="term" value="C:membrane"/>
    <property type="evidence" value="ECO:0007669"/>
    <property type="project" value="InterPro"/>
</dbReference>
<name>A0A923LPW5_9FIRM</name>
<gene>
    <name evidence="4" type="ORF">H8S17_08600</name>
</gene>
<feature type="region of interest" description="Disordered" evidence="1">
    <location>
        <begin position="1417"/>
        <end position="1489"/>
    </location>
</feature>
<accession>A0A923LPW5</accession>
<dbReference type="Gene3D" id="2.160.20.110">
    <property type="match status" value="3"/>
</dbReference>
<dbReference type="Gene3D" id="3.80.10.10">
    <property type="entry name" value="Ribonuclease Inhibitor"/>
    <property type="match status" value="1"/>
</dbReference>
<keyword evidence="5" id="KW-1185">Reference proteome</keyword>
<evidence type="ECO:0000259" key="3">
    <source>
        <dbReference type="SMART" id="SM00900"/>
    </source>
</evidence>